<dbReference type="EMBL" id="SGPM01000327">
    <property type="protein sequence ID" value="THH26620.1"/>
    <property type="molecule type" value="Genomic_DNA"/>
</dbReference>
<keyword evidence="1" id="KW-0732">Signal</keyword>
<dbReference type="AlphaFoldDB" id="A0A4S4MTF3"/>
<evidence type="ECO:0000256" key="1">
    <source>
        <dbReference type="SAM" id="SignalP"/>
    </source>
</evidence>
<sequence length="55" mass="5917">MCLLAAIALSSFVFTASPQGILDVTSIQVYVVLIVLRPPPIVTCSYAARMTSIQF</sequence>
<accession>A0A4S4MTF3</accession>
<protein>
    <submittedName>
        <fullName evidence="2">Uncharacterized protein</fullName>
    </submittedName>
</protein>
<organism evidence="2 3">
    <name type="scientific">Antrodiella citrinella</name>
    <dbReference type="NCBI Taxonomy" id="2447956"/>
    <lineage>
        <taxon>Eukaryota</taxon>
        <taxon>Fungi</taxon>
        <taxon>Dikarya</taxon>
        <taxon>Basidiomycota</taxon>
        <taxon>Agaricomycotina</taxon>
        <taxon>Agaricomycetes</taxon>
        <taxon>Polyporales</taxon>
        <taxon>Steccherinaceae</taxon>
        <taxon>Antrodiella</taxon>
    </lineage>
</organism>
<keyword evidence="3" id="KW-1185">Reference proteome</keyword>
<feature type="chain" id="PRO_5020428337" evidence="1">
    <location>
        <begin position="19"/>
        <end position="55"/>
    </location>
</feature>
<comment type="caution">
    <text evidence="2">The sequence shown here is derived from an EMBL/GenBank/DDBJ whole genome shotgun (WGS) entry which is preliminary data.</text>
</comment>
<reference evidence="2 3" key="1">
    <citation type="submission" date="2019-02" db="EMBL/GenBank/DDBJ databases">
        <title>Genome sequencing of the rare red list fungi Antrodiella citrinella (Flaviporus citrinellus).</title>
        <authorList>
            <person name="Buettner E."/>
            <person name="Kellner H."/>
        </authorList>
    </citation>
    <scope>NUCLEOTIDE SEQUENCE [LARGE SCALE GENOMIC DNA]</scope>
    <source>
        <strain evidence="2 3">DSM 108506</strain>
    </source>
</reference>
<dbReference type="Proteomes" id="UP000308730">
    <property type="component" value="Unassembled WGS sequence"/>
</dbReference>
<evidence type="ECO:0000313" key="3">
    <source>
        <dbReference type="Proteomes" id="UP000308730"/>
    </source>
</evidence>
<gene>
    <name evidence="2" type="ORF">EUX98_g7573</name>
</gene>
<proteinExistence type="predicted"/>
<feature type="signal peptide" evidence="1">
    <location>
        <begin position="1"/>
        <end position="18"/>
    </location>
</feature>
<name>A0A4S4MTF3_9APHY</name>
<evidence type="ECO:0000313" key="2">
    <source>
        <dbReference type="EMBL" id="THH26620.1"/>
    </source>
</evidence>